<accession>A0A423TFD0</accession>
<keyword evidence="2" id="KW-0479">Metal-binding</keyword>
<dbReference type="Proteomes" id="UP000283509">
    <property type="component" value="Unassembled WGS sequence"/>
</dbReference>
<sequence length="131" mass="14434">MVKVKNQSSPRLSRSPSRKSSLRAGSLVKVNEQDVALFRYGDVVYAISEHCPHAGGPLHVGDIEDVPGKSLCVRCPYHGWKFDLETGKCCHPKSRGDLSAIVYPVRVDPESGEMAVGFDQFNPFYFTGSSF</sequence>
<dbReference type="GO" id="GO:0051537">
    <property type="term" value="F:2 iron, 2 sulfur cluster binding"/>
    <property type="evidence" value="ECO:0007669"/>
    <property type="project" value="UniProtKB-KW"/>
</dbReference>
<reference evidence="7 8" key="2">
    <citation type="submission" date="2019-01" db="EMBL/GenBank/DDBJ databases">
        <title>The decoding of complex shrimp genome reveals the adaptation for benthos swimmer, frequently molting mechanism and breeding impact on genome.</title>
        <authorList>
            <person name="Sun Y."/>
            <person name="Gao Y."/>
            <person name="Yu Y."/>
        </authorList>
    </citation>
    <scope>NUCLEOTIDE SEQUENCE [LARGE SCALE GENOMIC DNA]</scope>
    <source>
        <tissue evidence="7">Muscle</tissue>
    </source>
</reference>
<evidence type="ECO:0000256" key="2">
    <source>
        <dbReference type="ARBA" id="ARBA00022723"/>
    </source>
</evidence>
<dbReference type="PANTHER" id="PTHR21496:SF25">
    <property type="entry name" value="RIESKE DOMAIN-CONTAINING PROTEIN"/>
    <property type="match status" value="1"/>
</dbReference>
<dbReference type="GO" id="GO:0046872">
    <property type="term" value="F:metal ion binding"/>
    <property type="evidence" value="ECO:0007669"/>
    <property type="project" value="UniProtKB-KW"/>
</dbReference>
<keyword evidence="8" id="KW-1185">Reference proteome</keyword>
<evidence type="ECO:0000313" key="7">
    <source>
        <dbReference type="EMBL" id="ROT75077.1"/>
    </source>
</evidence>
<dbReference type="InterPro" id="IPR036922">
    <property type="entry name" value="Rieske_2Fe-2S_sf"/>
</dbReference>
<dbReference type="Pfam" id="PF00355">
    <property type="entry name" value="Rieske"/>
    <property type="match status" value="1"/>
</dbReference>
<dbReference type="SUPFAM" id="SSF50022">
    <property type="entry name" value="ISP domain"/>
    <property type="match status" value="1"/>
</dbReference>
<proteinExistence type="predicted"/>
<feature type="region of interest" description="Disordered" evidence="5">
    <location>
        <begin position="1"/>
        <end position="25"/>
    </location>
</feature>
<protein>
    <submittedName>
        <fullName evidence="7">Putative Rieske domain-containing protein-like</fullName>
    </submittedName>
</protein>
<gene>
    <name evidence="7" type="ORF">C7M84_006363</name>
</gene>
<evidence type="ECO:0000256" key="5">
    <source>
        <dbReference type="SAM" id="MobiDB-lite"/>
    </source>
</evidence>
<dbReference type="AlphaFoldDB" id="A0A423TFD0"/>
<feature type="domain" description="Rieske" evidence="6">
    <location>
        <begin position="14"/>
        <end position="114"/>
    </location>
</feature>
<reference evidence="7 8" key="1">
    <citation type="submission" date="2018-04" db="EMBL/GenBank/DDBJ databases">
        <authorList>
            <person name="Zhang X."/>
            <person name="Yuan J."/>
            <person name="Li F."/>
            <person name="Xiang J."/>
        </authorList>
    </citation>
    <scope>NUCLEOTIDE SEQUENCE [LARGE SCALE GENOMIC DNA]</scope>
    <source>
        <tissue evidence="7">Muscle</tissue>
    </source>
</reference>
<dbReference type="PANTHER" id="PTHR21496">
    <property type="entry name" value="FERREDOXIN-RELATED"/>
    <property type="match status" value="1"/>
</dbReference>
<dbReference type="PROSITE" id="PS51296">
    <property type="entry name" value="RIESKE"/>
    <property type="match status" value="1"/>
</dbReference>
<dbReference type="InterPro" id="IPR017941">
    <property type="entry name" value="Rieske_2Fe-2S"/>
</dbReference>
<keyword evidence="1" id="KW-0001">2Fe-2S</keyword>
<comment type="caution">
    <text evidence="7">The sequence shown here is derived from an EMBL/GenBank/DDBJ whole genome shotgun (WGS) entry which is preliminary data.</text>
</comment>
<organism evidence="7 8">
    <name type="scientific">Penaeus vannamei</name>
    <name type="common">Whiteleg shrimp</name>
    <name type="synonym">Litopenaeus vannamei</name>
    <dbReference type="NCBI Taxonomy" id="6689"/>
    <lineage>
        <taxon>Eukaryota</taxon>
        <taxon>Metazoa</taxon>
        <taxon>Ecdysozoa</taxon>
        <taxon>Arthropoda</taxon>
        <taxon>Crustacea</taxon>
        <taxon>Multicrustacea</taxon>
        <taxon>Malacostraca</taxon>
        <taxon>Eumalacostraca</taxon>
        <taxon>Eucarida</taxon>
        <taxon>Decapoda</taxon>
        <taxon>Dendrobranchiata</taxon>
        <taxon>Penaeoidea</taxon>
        <taxon>Penaeidae</taxon>
        <taxon>Penaeus</taxon>
    </lineage>
</organism>
<dbReference type="EMBL" id="QCYY01001811">
    <property type="protein sequence ID" value="ROT75077.1"/>
    <property type="molecule type" value="Genomic_DNA"/>
</dbReference>
<name>A0A423TFD0_PENVA</name>
<evidence type="ECO:0000259" key="6">
    <source>
        <dbReference type="PROSITE" id="PS51296"/>
    </source>
</evidence>
<evidence type="ECO:0000256" key="4">
    <source>
        <dbReference type="ARBA" id="ARBA00023014"/>
    </source>
</evidence>
<dbReference type="Gene3D" id="2.102.10.10">
    <property type="entry name" value="Rieske [2Fe-2S] iron-sulphur domain"/>
    <property type="match status" value="1"/>
</dbReference>
<evidence type="ECO:0000256" key="1">
    <source>
        <dbReference type="ARBA" id="ARBA00022714"/>
    </source>
</evidence>
<evidence type="ECO:0000256" key="3">
    <source>
        <dbReference type="ARBA" id="ARBA00023004"/>
    </source>
</evidence>
<evidence type="ECO:0000313" key="8">
    <source>
        <dbReference type="Proteomes" id="UP000283509"/>
    </source>
</evidence>
<keyword evidence="4" id="KW-0411">Iron-sulfur</keyword>
<keyword evidence="3" id="KW-0408">Iron</keyword>
<dbReference type="OrthoDB" id="426882at2759"/>